<accession>A0A2A2KSJ7</accession>
<dbReference type="SMART" id="SM00300">
    <property type="entry name" value="ChSh"/>
    <property type="match status" value="1"/>
</dbReference>
<dbReference type="InterPro" id="IPR023779">
    <property type="entry name" value="Chromodomain_CS"/>
</dbReference>
<proteinExistence type="predicted"/>
<dbReference type="EMBL" id="LIAE01007801">
    <property type="protein sequence ID" value="PAV76904.1"/>
    <property type="molecule type" value="Genomic_DNA"/>
</dbReference>
<dbReference type="InterPro" id="IPR051219">
    <property type="entry name" value="Heterochromatin_chromo-domain"/>
</dbReference>
<dbReference type="SUPFAM" id="SSF54160">
    <property type="entry name" value="Chromo domain-like"/>
    <property type="match status" value="2"/>
</dbReference>
<dbReference type="PROSITE" id="PS50013">
    <property type="entry name" value="CHROMO_2"/>
    <property type="match status" value="1"/>
</dbReference>
<dbReference type="AlphaFoldDB" id="A0A2A2KSJ7"/>
<dbReference type="PANTHER" id="PTHR22812">
    <property type="entry name" value="CHROMOBOX PROTEIN"/>
    <property type="match status" value="1"/>
</dbReference>
<feature type="domain" description="Chromo" evidence="3">
    <location>
        <begin position="11"/>
        <end position="69"/>
    </location>
</feature>
<dbReference type="OrthoDB" id="433924at2759"/>
<evidence type="ECO:0000313" key="5">
    <source>
        <dbReference type="Proteomes" id="UP000218231"/>
    </source>
</evidence>
<dbReference type="GO" id="GO:0000792">
    <property type="term" value="C:heterochromatin"/>
    <property type="evidence" value="ECO:0007669"/>
    <property type="project" value="UniProtKB-ARBA"/>
</dbReference>
<keyword evidence="5" id="KW-1185">Reference proteome</keyword>
<dbReference type="STRING" id="2018661.A0A2A2KSJ7"/>
<evidence type="ECO:0000313" key="4">
    <source>
        <dbReference type="EMBL" id="PAV76904.1"/>
    </source>
</evidence>
<dbReference type="Gene3D" id="2.40.50.40">
    <property type="match status" value="2"/>
</dbReference>
<dbReference type="InterPro" id="IPR016197">
    <property type="entry name" value="Chromo-like_dom_sf"/>
</dbReference>
<dbReference type="InterPro" id="IPR023780">
    <property type="entry name" value="Chromo_domain"/>
</dbReference>
<gene>
    <name evidence="4" type="ORF">WR25_26783</name>
</gene>
<name>A0A2A2KSJ7_9BILA</name>
<evidence type="ECO:0000256" key="1">
    <source>
        <dbReference type="ARBA" id="ARBA00004123"/>
    </source>
</evidence>
<organism evidence="4 5">
    <name type="scientific">Diploscapter pachys</name>
    <dbReference type="NCBI Taxonomy" id="2018661"/>
    <lineage>
        <taxon>Eukaryota</taxon>
        <taxon>Metazoa</taxon>
        <taxon>Ecdysozoa</taxon>
        <taxon>Nematoda</taxon>
        <taxon>Chromadorea</taxon>
        <taxon>Rhabditida</taxon>
        <taxon>Rhabditina</taxon>
        <taxon>Rhabditomorpha</taxon>
        <taxon>Rhabditoidea</taxon>
        <taxon>Rhabditidae</taxon>
        <taxon>Diploscapter</taxon>
    </lineage>
</organism>
<dbReference type="SMART" id="SM00298">
    <property type="entry name" value="CHROMO"/>
    <property type="match status" value="2"/>
</dbReference>
<dbReference type="Pfam" id="PF01393">
    <property type="entry name" value="Chromo_shadow"/>
    <property type="match status" value="1"/>
</dbReference>
<dbReference type="InterPro" id="IPR000953">
    <property type="entry name" value="Chromo/chromo_shadow_dom"/>
</dbReference>
<keyword evidence="2" id="KW-0539">Nucleus</keyword>
<dbReference type="PROSITE" id="PS00598">
    <property type="entry name" value="CHROMO_1"/>
    <property type="match status" value="1"/>
</dbReference>
<dbReference type="InterPro" id="IPR008251">
    <property type="entry name" value="Chromo_shadow_dom"/>
</dbReference>
<evidence type="ECO:0000259" key="3">
    <source>
        <dbReference type="PROSITE" id="PS50013"/>
    </source>
</evidence>
<dbReference type="Proteomes" id="UP000218231">
    <property type="component" value="Unassembled WGS sequence"/>
</dbReference>
<protein>
    <recommendedName>
        <fullName evidence="3">Chromo domain-containing protein</fullName>
    </recommendedName>
</protein>
<dbReference type="Pfam" id="PF00385">
    <property type="entry name" value="Chromo"/>
    <property type="match status" value="1"/>
</dbReference>
<dbReference type="CDD" id="cd00034">
    <property type="entry name" value="CSD"/>
    <property type="match status" value="1"/>
</dbReference>
<dbReference type="GO" id="GO:0005634">
    <property type="term" value="C:nucleus"/>
    <property type="evidence" value="ECO:0007669"/>
    <property type="project" value="UniProtKB-SubCell"/>
</dbReference>
<evidence type="ECO:0000256" key="2">
    <source>
        <dbReference type="ARBA" id="ARBA00023242"/>
    </source>
</evidence>
<comment type="subcellular location">
    <subcellularLocation>
        <location evidence="1">Nucleus</location>
    </subcellularLocation>
</comment>
<comment type="caution">
    <text evidence="4">The sequence shown here is derived from an EMBL/GenBank/DDBJ whole genome shotgun (WGS) entry which is preliminary data.</text>
</comment>
<sequence>MSKRKSKDDVYTVEAVINKRVQDGKVQYLLKWKDFDLEESTWEPEENISCPDLVREYEAKIKKRTEASDSMDYVKNLASKAADAAWREKEIQQIYGITKAPGELYFLVRWTDDTADLVPAKQLNTLHPQKVIEFYESKLSLGGIASSE</sequence>
<dbReference type="InterPro" id="IPR017984">
    <property type="entry name" value="Chromo_dom_subgr"/>
</dbReference>
<dbReference type="PRINTS" id="PR00504">
    <property type="entry name" value="CHROMODOMAIN"/>
</dbReference>
<reference evidence="4 5" key="1">
    <citation type="journal article" date="2017" name="Curr. Biol.">
        <title>Genome architecture and evolution of a unichromosomal asexual nematode.</title>
        <authorList>
            <person name="Fradin H."/>
            <person name="Zegar C."/>
            <person name="Gutwein M."/>
            <person name="Lucas J."/>
            <person name="Kovtun M."/>
            <person name="Corcoran D."/>
            <person name="Baugh L.R."/>
            <person name="Kiontke K."/>
            <person name="Gunsalus K."/>
            <person name="Fitch D.H."/>
            <person name="Piano F."/>
        </authorList>
    </citation>
    <scope>NUCLEOTIDE SEQUENCE [LARGE SCALE GENOMIC DNA]</scope>
    <source>
        <strain evidence="4">PF1309</strain>
    </source>
</reference>